<feature type="domain" description="Bacterial bifunctional deaminase-reductase C-terminal" evidence="4">
    <location>
        <begin position="20"/>
        <end position="222"/>
    </location>
</feature>
<dbReference type="RefSeq" id="WP_189213175.1">
    <property type="nucleotide sequence ID" value="NZ_BMRB01000005.1"/>
</dbReference>
<organism evidence="5 6">
    <name type="scientific">Actinokineospora fastidiosa</name>
    <dbReference type="NCBI Taxonomy" id="1816"/>
    <lineage>
        <taxon>Bacteria</taxon>
        <taxon>Bacillati</taxon>
        <taxon>Actinomycetota</taxon>
        <taxon>Actinomycetes</taxon>
        <taxon>Pseudonocardiales</taxon>
        <taxon>Pseudonocardiaceae</taxon>
        <taxon>Actinokineospora</taxon>
    </lineage>
</organism>
<evidence type="ECO:0000256" key="1">
    <source>
        <dbReference type="ARBA" id="ARBA00005104"/>
    </source>
</evidence>
<evidence type="ECO:0000259" key="4">
    <source>
        <dbReference type="Pfam" id="PF01872"/>
    </source>
</evidence>
<dbReference type="InterPro" id="IPR002734">
    <property type="entry name" value="RibDG_C"/>
</dbReference>
<dbReference type="GO" id="GO:0009231">
    <property type="term" value="P:riboflavin biosynthetic process"/>
    <property type="evidence" value="ECO:0007669"/>
    <property type="project" value="InterPro"/>
</dbReference>
<dbReference type="InterPro" id="IPR050765">
    <property type="entry name" value="Riboflavin_Biosynth_HTPR"/>
</dbReference>
<dbReference type="SUPFAM" id="SSF53597">
    <property type="entry name" value="Dihydrofolate reductase-like"/>
    <property type="match status" value="1"/>
</dbReference>
<comment type="caution">
    <text evidence="5">The sequence shown here is derived from an EMBL/GenBank/DDBJ whole genome shotgun (WGS) entry which is preliminary data.</text>
</comment>
<accession>A0A918GQF8</accession>
<evidence type="ECO:0000313" key="5">
    <source>
        <dbReference type="EMBL" id="GGS50228.1"/>
    </source>
</evidence>
<gene>
    <name evidence="5" type="ORF">GCM10010171_51740</name>
</gene>
<dbReference type="Pfam" id="PF01872">
    <property type="entry name" value="RibD_C"/>
    <property type="match status" value="1"/>
</dbReference>
<dbReference type="AlphaFoldDB" id="A0A918GQF8"/>
<comment type="pathway">
    <text evidence="1">Cofactor biosynthesis; riboflavin biosynthesis.</text>
</comment>
<keyword evidence="6" id="KW-1185">Reference proteome</keyword>
<dbReference type="Proteomes" id="UP000660680">
    <property type="component" value="Unassembled WGS sequence"/>
</dbReference>
<keyword evidence="2" id="KW-0521">NADP</keyword>
<reference evidence="5" key="1">
    <citation type="journal article" date="2014" name="Int. J. Syst. Evol. Microbiol.">
        <title>Complete genome sequence of Corynebacterium casei LMG S-19264T (=DSM 44701T), isolated from a smear-ripened cheese.</title>
        <authorList>
            <consortium name="US DOE Joint Genome Institute (JGI-PGF)"/>
            <person name="Walter F."/>
            <person name="Albersmeier A."/>
            <person name="Kalinowski J."/>
            <person name="Ruckert C."/>
        </authorList>
    </citation>
    <scope>NUCLEOTIDE SEQUENCE</scope>
    <source>
        <strain evidence="5">JCM 3276</strain>
    </source>
</reference>
<dbReference type="PANTHER" id="PTHR38011:SF7">
    <property type="entry name" value="2,5-DIAMINO-6-RIBOSYLAMINO-4(3H)-PYRIMIDINONE 5'-PHOSPHATE REDUCTASE"/>
    <property type="match status" value="1"/>
</dbReference>
<dbReference type="EMBL" id="BMRB01000005">
    <property type="protein sequence ID" value="GGS50228.1"/>
    <property type="molecule type" value="Genomic_DNA"/>
</dbReference>
<proteinExistence type="predicted"/>
<evidence type="ECO:0000256" key="2">
    <source>
        <dbReference type="ARBA" id="ARBA00022857"/>
    </source>
</evidence>
<evidence type="ECO:0000256" key="3">
    <source>
        <dbReference type="ARBA" id="ARBA00023002"/>
    </source>
</evidence>
<evidence type="ECO:0000313" key="6">
    <source>
        <dbReference type="Proteomes" id="UP000660680"/>
    </source>
</evidence>
<protein>
    <recommendedName>
        <fullName evidence="4">Bacterial bifunctional deaminase-reductase C-terminal domain-containing protein</fullName>
    </recommendedName>
</protein>
<reference evidence="5" key="2">
    <citation type="submission" date="2020-09" db="EMBL/GenBank/DDBJ databases">
        <authorList>
            <person name="Sun Q."/>
            <person name="Ohkuma M."/>
        </authorList>
    </citation>
    <scope>NUCLEOTIDE SEQUENCE</scope>
    <source>
        <strain evidence="5">JCM 3276</strain>
    </source>
</reference>
<dbReference type="PANTHER" id="PTHR38011">
    <property type="entry name" value="DIHYDROFOLATE REDUCTASE FAMILY PROTEIN (AFU_ORTHOLOGUE AFUA_8G06820)"/>
    <property type="match status" value="1"/>
</dbReference>
<dbReference type="InterPro" id="IPR024072">
    <property type="entry name" value="DHFR-like_dom_sf"/>
</dbReference>
<name>A0A918GQF8_9PSEU</name>
<dbReference type="Gene3D" id="3.40.430.10">
    <property type="entry name" value="Dihydrofolate Reductase, subunit A"/>
    <property type="match status" value="1"/>
</dbReference>
<keyword evidence="3" id="KW-0560">Oxidoreductase</keyword>
<dbReference type="GO" id="GO:0008703">
    <property type="term" value="F:5-amino-6-(5-phosphoribosylamino)uracil reductase activity"/>
    <property type="evidence" value="ECO:0007669"/>
    <property type="project" value="InterPro"/>
</dbReference>
<sequence length="238" mass="25017">MVDDTDLEDLYDYPPDLTAPFVQVNFVASADGGAELSGKSVGLSSPGDRRILALGRDLADVVLVGWGTAHAEGYRGIKRRELRDRRRSARGLGEVPPIAVVSGRCSVPPDSPLITDTLVPPIVITAESADAGRRRALAAAGAEVVVAGHDQVDPAAAIAALGERGLNRVCCEGGPELFGALVAADLVDQLNLTVSPMLAGGGPSRIAVGTRPHLPTRLRLESLLVEDGFLMLRYRRGQ</sequence>